<dbReference type="InterPro" id="IPR006665">
    <property type="entry name" value="OmpA-like"/>
</dbReference>
<feature type="signal peptide" evidence="2">
    <location>
        <begin position="1"/>
        <end position="21"/>
    </location>
</feature>
<dbReference type="SUPFAM" id="SSF103088">
    <property type="entry name" value="OmpA-like"/>
    <property type="match status" value="1"/>
</dbReference>
<protein>
    <submittedName>
        <fullName evidence="4">OmpA family protein</fullName>
    </submittedName>
</protein>
<dbReference type="PROSITE" id="PS51257">
    <property type="entry name" value="PROKAR_LIPOPROTEIN"/>
    <property type="match status" value="1"/>
</dbReference>
<accession>A0AA95H9R9</accession>
<keyword evidence="2" id="KW-0732">Signal</keyword>
<dbReference type="PROSITE" id="PS51123">
    <property type="entry name" value="OMPA_2"/>
    <property type="match status" value="1"/>
</dbReference>
<reference evidence="4" key="1">
    <citation type="journal article" date="2023" name="Int. J. Mol. Sci.">
        <title>Metagenomics Revealed a New Genus 'Candidatus Thiocaldithrix dubininis' gen. nov., sp. nov. and a New Species 'Candidatus Thiothrix putei' sp. nov. in the Family Thiotrichaceae, Some Members of Which Have Traits of Both Na+- and H+-Motive Energetics.</title>
        <authorList>
            <person name="Ravin N.V."/>
            <person name="Muntyan M.S."/>
            <person name="Smolyakov D.D."/>
            <person name="Rudenko T.S."/>
            <person name="Beletsky A.V."/>
            <person name="Mardanov A.V."/>
            <person name="Grabovich M.Y."/>
        </authorList>
    </citation>
    <scope>NUCLEOTIDE SEQUENCE</scope>
    <source>
        <strain evidence="4">GKL-01</strain>
    </source>
</reference>
<dbReference type="AlphaFoldDB" id="A0AA95H9R9"/>
<name>A0AA95H9R9_9GAMM</name>
<feature type="domain" description="OmpA-like" evidence="3">
    <location>
        <begin position="258"/>
        <end position="382"/>
    </location>
</feature>
<keyword evidence="1" id="KW-0472">Membrane</keyword>
<dbReference type="InterPro" id="IPR036737">
    <property type="entry name" value="OmpA-like_sf"/>
</dbReference>
<evidence type="ECO:0000313" key="4">
    <source>
        <dbReference type="EMBL" id="WGZ91009.1"/>
    </source>
</evidence>
<dbReference type="InterPro" id="IPR011990">
    <property type="entry name" value="TPR-like_helical_dom_sf"/>
</dbReference>
<dbReference type="Gene3D" id="1.25.40.10">
    <property type="entry name" value="Tetratricopeptide repeat domain"/>
    <property type="match status" value="1"/>
</dbReference>
<dbReference type="EMBL" id="CP124755">
    <property type="protein sequence ID" value="WGZ91009.1"/>
    <property type="molecule type" value="Genomic_DNA"/>
</dbReference>
<feature type="chain" id="PRO_5041648611" evidence="2">
    <location>
        <begin position="22"/>
        <end position="383"/>
    </location>
</feature>
<dbReference type="KEGG" id="tdu:QJT80_00730"/>
<gene>
    <name evidence="4" type="ORF">QJT80_00730</name>
</gene>
<reference evidence="4" key="2">
    <citation type="submission" date="2023-04" db="EMBL/GenBank/DDBJ databases">
        <authorList>
            <person name="Beletskiy A.V."/>
            <person name="Mardanov A.V."/>
            <person name="Ravin N.V."/>
        </authorList>
    </citation>
    <scope>NUCLEOTIDE SEQUENCE</scope>
    <source>
        <strain evidence="4">GKL-01</strain>
    </source>
</reference>
<dbReference type="Gene3D" id="3.30.1330.60">
    <property type="entry name" value="OmpA-like domain"/>
    <property type="match status" value="1"/>
</dbReference>
<evidence type="ECO:0000256" key="1">
    <source>
        <dbReference type="PROSITE-ProRule" id="PRU00473"/>
    </source>
</evidence>
<proteinExistence type="predicted"/>
<dbReference type="GO" id="GO:0016020">
    <property type="term" value="C:membrane"/>
    <property type="evidence" value="ECO:0007669"/>
    <property type="project" value="UniProtKB-UniRule"/>
</dbReference>
<dbReference type="Proteomes" id="UP001300672">
    <property type="component" value="Chromosome"/>
</dbReference>
<dbReference type="SUPFAM" id="SSF48452">
    <property type="entry name" value="TPR-like"/>
    <property type="match status" value="1"/>
</dbReference>
<organism evidence="4">
    <name type="scientific">Candidatus Thiocaldithrix dubininis</name>
    <dbReference type="NCBI Taxonomy" id="3080823"/>
    <lineage>
        <taxon>Bacteria</taxon>
        <taxon>Pseudomonadati</taxon>
        <taxon>Pseudomonadota</taxon>
        <taxon>Gammaproteobacteria</taxon>
        <taxon>Thiotrichales</taxon>
        <taxon>Thiotrichaceae</taxon>
        <taxon>Candidatus Thiocaldithrix</taxon>
    </lineage>
</organism>
<dbReference type="Pfam" id="PF00691">
    <property type="entry name" value="OmpA"/>
    <property type="match status" value="1"/>
</dbReference>
<sequence>MHLKKWLIMATLLWLSVACTTQQLRLDRANLQPVSLQQASTMIGDTLFTSVYKHQTLLDKVKSKPVAVDWFVDGYSQEQLEISQDILKYLENSAKQHKIKRLVQFDRYALQQSKFLIQGSITLEPHPSAGNKLYHLKAIARNLKTKQIVASADAWLADSNLNYQTTPEFKDSPVYNLLKKPINLEAVKTTTEIQALLNEAGQLYAKHQYSQALTLYQEAAAQPNGQVLRTYAGLYITYLQLDQTNAASQAFNKLLELNFKQSPVLTLKILFKVGSEEFYGDHLVQNQYKLWIKNIGQYLQASNRCLIVAGHSSRSGSASFNEGLSLKRATTVQNLMQEETPAVVGKIRAEGKGFSENIIGSGTDNEQDKLDRRTEFKLSDCSI</sequence>
<evidence type="ECO:0000256" key="2">
    <source>
        <dbReference type="SAM" id="SignalP"/>
    </source>
</evidence>
<evidence type="ECO:0000259" key="3">
    <source>
        <dbReference type="PROSITE" id="PS51123"/>
    </source>
</evidence>